<name>A0A0F9JQZ6_9ZZZZ</name>
<dbReference type="GO" id="GO:0016020">
    <property type="term" value="C:membrane"/>
    <property type="evidence" value="ECO:0007669"/>
    <property type="project" value="InterPro"/>
</dbReference>
<dbReference type="Gene3D" id="1.20.120.1760">
    <property type="match status" value="1"/>
</dbReference>
<protein>
    <recommendedName>
        <fullName evidence="3">CDP-alcohol phosphatidyltransferase</fullName>
    </recommendedName>
</protein>
<dbReference type="Pfam" id="PF01066">
    <property type="entry name" value="CDP-OH_P_transf"/>
    <property type="match status" value="1"/>
</dbReference>
<accession>A0A0F9JQZ6</accession>
<comment type="caution">
    <text evidence="2">The sequence shown here is derived from an EMBL/GenBank/DDBJ whole genome shotgun (WGS) entry which is preliminary data.</text>
</comment>
<dbReference type="EMBL" id="LAZR01009497">
    <property type="protein sequence ID" value="KKM72299.1"/>
    <property type="molecule type" value="Genomic_DNA"/>
</dbReference>
<evidence type="ECO:0000313" key="2">
    <source>
        <dbReference type="EMBL" id="KKM72299.1"/>
    </source>
</evidence>
<keyword evidence="1" id="KW-0472">Membrane</keyword>
<sequence>MDTSSNRNPSMLSFAKDLPNICSLVGLLCALLGMYYAILGMFSAAMIGFIWTVLFDWSEGIIARQMKGRTEEQRSLGVQLDSLIDLVSFGVGPAVVLLSYGHFSPWFLPGAFIIIAAIAIRLSYFNVFGLVDKSTYMGLAADNNMIILALAFLLNGHISQTAFSIFLYVLIVALAFFNVAPVRTPKLEGRWYYVLIVYTLVLTVIYMRQLV</sequence>
<feature type="transmembrane region" description="Helical" evidence="1">
    <location>
        <begin position="44"/>
        <end position="62"/>
    </location>
</feature>
<dbReference type="GO" id="GO:0008654">
    <property type="term" value="P:phospholipid biosynthetic process"/>
    <property type="evidence" value="ECO:0007669"/>
    <property type="project" value="InterPro"/>
</dbReference>
<feature type="transmembrane region" description="Helical" evidence="1">
    <location>
        <begin position="106"/>
        <end position="124"/>
    </location>
</feature>
<feature type="transmembrane region" description="Helical" evidence="1">
    <location>
        <begin position="191"/>
        <end position="208"/>
    </location>
</feature>
<dbReference type="InterPro" id="IPR000462">
    <property type="entry name" value="CDP-OH_P_trans"/>
</dbReference>
<organism evidence="2">
    <name type="scientific">marine sediment metagenome</name>
    <dbReference type="NCBI Taxonomy" id="412755"/>
    <lineage>
        <taxon>unclassified sequences</taxon>
        <taxon>metagenomes</taxon>
        <taxon>ecological metagenomes</taxon>
    </lineage>
</organism>
<dbReference type="AlphaFoldDB" id="A0A0F9JQZ6"/>
<evidence type="ECO:0008006" key="3">
    <source>
        <dbReference type="Google" id="ProtNLM"/>
    </source>
</evidence>
<reference evidence="2" key="1">
    <citation type="journal article" date="2015" name="Nature">
        <title>Complex archaea that bridge the gap between prokaryotes and eukaryotes.</title>
        <authorList>
            <person name="Spang A."/>
            <person name="Saw J.H."/>
            <person name="Jorgensen S.L."/>
            <person name="Zaremba-Niedzwiedzka K."/>
            <person name="Martijn J."/>
            <person name="Lind A.E."/>
            <person name="van Eijk R."/>
            <person name="Schleper C."/>
            <person name="Guy L."/>
            <person name="Ettema T.J."/>
        </authorList>
    </citation>
    <scope>NUCLEOTIDE SEQUENCE</scope>
</reference>
<dbReference type="InterPro" id="IPR043130">
    <property type="entry name" value="CDP-OH_PTrfase_TM_dom"/>
</dbReference>
<feature type="transmembrane region" description="Helical" evidence="1">
    <location>
        <begin position="136"/>
        <end position="154"/>
    </location>
</feature>
<gene>
    <name evidence="2" type="ORF">LCGC14_1421940</name>
</gene>
<evidence type="ECO:0000256" key="1">
    <source>
        <dbReference type="SAM" id="Phobius"/>
    </source>
</evidence>
<feature type="transmembrane region" description="Helical" evidence="1">
    <location>
        <begin position="83"/>
        <end position="100"/>
    </location>
</feature>
<keyword evidence="1" id="KW-0812">Transmembrane</keyword>
<proteinExistence type="predicted"/>
<feature type="transmembrane region" description="Helical" evidence="1">
    <location>
        <begin position="160"/>
        <end position="179"/>
    </location>
</feature>
<dbReference type="GO" id="GO:0016780">
    <property type="term" value="F:phosphotransferase activity, for other substituted phosphate groups"/>
    <property type="evidence" value="ECO:0007669"/>
    <property type="project" value="InterPro"/>
</dbReference>
<keyword evidence="1" id="KW-1133">Transmembrane helix</keyword>